<organism evidence="1 2">
    <name type="scientific">Marinobacter persicus</name>
    <dbReference type="NCBI Taxonomy" id="930118"/>
    <lineage>
        <taxon>Bacteria</taxon>
        <taxon>Pseudomonadati</taxon>
        <taxon>Pseudomonadota</taxon>
        <taxon>Gammaproteobacteria</taxon>
        <taxon>Pseudomonadales</taxon>
        <taxon>Marinobacteraceae</taxon>
        <taxon>Marinobacter</taxon>
    </lineage>
</organism>
<dbReference type="EMBL" id="FOSC01000001">
    <property type="protein sequence ID" value="SFJ19238.1"/>
    <property type="molecule type" value="Genomic_DNA"/>
</dbReference>
<sequence>MAEYEFTLKFSVAENLAQGVIEDKLFEAGCDDALIGVGTKGRLALAFCRESDSANQAIISAITDVKSAIPDAKLIEAEPDLVGVTDIAEMFGFTRQNMRKLLQTHVNSFPLPLHEGRAALWHLADVLEWFEAYRDQSTSPASKEIAQFTMRLNMARDFQRVPADDLKQLAASL</sequence>
<dbReference type="AlphaFoldDB" id="A0A1I3PCH5"/>
<accession>A0A1I3PCH5</accession>
<proteinExistence type="predicted"/>
<dbReference type="OrthoDB" id="7860618at2"/>
<dbReference type="RefSeq" id="WP_091700395.1">
    <property type="nucleotide sequence ID" value="NZ_BMYN01000016.1"/>
</dbReference>
<evidence type="ECO:0000313" key="1">
    <source>
        <dbReference type="EMBL" id="SFJ19238.1"/>
    </source>
</evidence>
<evidence type="ECO:0008006" key="3">
    <source>
        <dbReference type="Google" id="ProtNLM"/>
    </source>
</evidence>
<dbReference type="Proteomes" id="UP000199445">
    <property type="component" value="Unassembled WGS sequence"/>
</dbReference>
<name>A0A1I3PCH5_9GAMM</name>
<evidence type="ECO:0000313" key="2">
    <source>
        <dbReference type="Proteomes" id="UP000199445"/>
    </source>
</evidence>
<reference evidence="1 2" key="1">
    <citation type="submission" date="2016-10" db="EMBL/GenBank/DDBJ databases">
        <authorList>
            <person name="de Groot N.N."/>
        </authorList>
    </citation>
    <scope>NUCLEOTIDE SEQUENCE [LARGE SCALE GENOMIC DNA]</scope>
    <source>
        <strain evidence="1 2">IBRC-M 10445</strain>
    </source>
</reference>
<gene>
    <name evidence="1" type="ORF">SAMN05216429_101151</name>
</gene>
<keyword evidence="2" id="KW-1185">Reference proteome</keyword>
<protein>
    <recommendedName>
        <fullName evidence="3">AlpA family transcriptional regulator</fullName>
    </recommendedName>
</protein>